<evidence type="ECO:0000313" key="2">
    <source>
        <dbReference type="Proteomes" id="UP000326268"/>
    </source>
</evidence>
<proteinExistence type="predicted"/>
<accession>A0A5N7ACN2</accession>
<reference evidence="1 2" key="1">
    <citation type="submission" date="2019-04" db="EMBL/GenBank/DDBJ databases">
        <title>Friends and foes A comparative genomics studyof 23 Aspergillus species from section Flavi.</title>
        <authorList>
            <consortium name="DOE Joint Genome Institute"/>
            <person name="Kjaerbolling I."/>
            <person name="Vesth T."/>
            <person name="Frisvad J.C."/>
            <person name="Nybo J.L."/>
            <person name="Theobald S."/>
            <person name="Kildgaard S."/>
            <person name="Isbrandt T."/>
            <person name="Kuo A."/>
            <person name="Sato A."/>
            <person name="Lyhne E.K."/>
            <person name="Kogle M.E."/>
            <person name="Wiebenga A."/>
            <person name="Kun R.S."/>
            <person name="Lubbers R.J."/>
            <person name="Makela M.R."/>
            <person name="Barry K."/>
            <person name="Chovatia M."/>
            <person name="Clum A."/>
            <person name="Daum C."/>
            <person name="Haridas S."/>
            <person name="He G."/>
            <person name="LaButti K."/>
            <person name="Lipzen A."/>
            <person name="Mondo S."/>
            <person name="Riley R."/>
            <person name="Salamov A."/>
            <person name="Simmons B.A."/>
            <person name="Magnuson J.K."/>
            <person name="Henrissat B."/>
            <person name="Mortensen U.H."/>
            <person name="Larsen T.O."/>
            <person name="Devries R.P."/>
            <person name="Grigoriev I.V."/>
            <person name="Machida M."/>
            <person name="Baker S.E."/>
            <person name="Andersen M.R."/>
        </authorList>
    </citation>
    <scope>NUCLEOTIDE SEQUENCE [LARGE SCALE GENOMIC DNA]</scope>
    <source>
        <strain evidence="1 2">CBS 763.97</strain>
    </source>
</reference>
<protein>
    <submittedName>
        <fullName evidence="1">Uncharacterized protein</fullName>
    </submittedName>
</protein>
<dbReference type="AlphaFoldDB" id="A0A5N7ACN2"/>
<name>A0A5N7ACN2_9EURO</name>
<dbReference type="RefSeq" id="XP_031930718.1">
    <property type="nucleotide sequence ID" value="XM_032065912.1"/>
</dbReference>
<evidence type="ECO:0000313" key="1">
    <source>
        <dbReference type="EMBL" id="KAE8367637.1"/>
    </source>
</evidence>
<keyword evidence="2" id="KW-1185">Reference proteome</keyword>
<dbReference type="EMBL" id="ML737595">
    <property type="protein sequence ID" value="KAE8367637.1"/>
    <property type="molecule type" value="Genomic_DNA"/>
</dbReference>
<organism evidence="1 2">
    <name type="scientific">Aspergillus caelatus</name>
    <dbReference type="NCBI Taxonomy" id="61420"/>
    <lineage>
        <taxon>Eukaryota</taxon>
        <taxon>Fungi</taxon>
        <taxon>Dikarya</taxon>
        <taxon>Ascomycota</taxon>
        <taxon>Pezizomycotina</taxon>
        <taxon>Eurotiomycetes</taxon>
        <taxon>Eurotiomycetidae</taxon>
        <taxon>Eurotiales</taxon>
        <taxon>Aspergillaceae</taxon>
        <taxon>Aspergillus</taxon>
        <taxon>Aspergillus subgen. Circumdati</taxon>
    </lineage>
</organism>
<dbReference type="Proteomes" id="UP000326268">
    <property type="component" value="Unassembled WGS sequence"/>
</dbReference>
<dbReference type="GeneID" id="43650358"/>
<gene>
    <name evidence="1" type="ORF">BDV27DRAFT_123647</name>
</gene>
<sequence>MSAVIASSLPHRWWSRATVVRKSVRYRQRAVSVVQPLLLLRLFVVTNETDSSFLYGSTTCTGTYRDHVQS</sequence>